<keyword evidence="3" id="KW-1185">Reference proteome</keyword>
<proteinExistence type="predicted"/>
<evidence type="ECO:0000313" key="3">
    <source>
        <dbReference type="Proteomes" id="UP000776164"/>
    </source>
</evidence>
<keyword evidence="1" id="KW-0812">Transmembrane</keyword>
<comment type="caution">
    <text evidence="2">The sequence shown here is derived from an EMBL/GenBank/DDBJ whole genome shotgun (WGS) entry which is preliminary data.</text>
</comment>
<sequence length="51" mass="5468">MMSGSVFVMNWAILFGALVVVGLVLIVIAVCGLVLSRARDVRGQQPEKSVH</sequence>
<name>A0ABS2L398_9MICO</name>
<evidence type="ECO:0000256" key="1">
    <source>
        <dbReference type="SAM" id="Phobius"/>
    </source>
</evidence>
<dbReference type="RefSeq" id="WP_205107043.1">
    <property type="nucleotide sequence ID" value="NZ_BAAAHT010000012.1"/>
</dbReference>
<protein>
    <submittedName>
        <fullName evidence="2">Uncharacterized protein</fullName>
    </submittedName>
</protein>
<reference evidence="2 3" key="1">
    <citation type="submission" date="2021-01" db="EMBL/GenBank/DDBJ databases">
        <title>Sequencing the genomes of 1000 actinobacteria strains.</title>
        <authorList>
            <person name="Klenk H.-P."/>
        </authorList>
    </citation>
    <scope>NUCLEOTIDE SEQUENCE [LARGE SCALE GENOMIC DNA]</scope>
    <source>
        <strain evidence="2 3">DSM 13057</strain>
    </source>
</reference>
<keyword evidence="1" id="KW-1133">Transmembrane helix</keyword>
<feature type="transmembrane region" description="Helical" evidence="1">
    <location>
        <begin position="12"/>
        <end position="35"/>
    </location>
</feature>
<keyword evidence="1" id="KW-0472">Membrane</keyword>
<dbReference type="EMBL" id="JAFBBU010000001">
    <property type="protein sequence ID" value="MBM7471215.1"/>
    <property type="molecule type" value="Genomic_DNA"/>
</dbReference>
<evidence type="ECO:0000313" key="2">
    <source>
        <dbReference type="EMBL" id="MBM7471215.1"/>
    </source>
</evidence>
<dbReference type="Proteomes" id="UP000776164">
    <property type="component" value="Unassembled WGS sequence"/>
</dbReference>
<organism evidence="2 3">
    <name type="scientific">Subtercola frigoramans</name>
    <dbReference type="NCBI Taxonomy" id="120298"/>
    <lineage>
        <taxon>Bacteria</taxon>
        <taxon>Bacillati</taxon>
        <taxon>Actinomycetota</taxon>
        <taxon>Actinomycetes</taxon>
        <taxon>Micrococcales</taxon>
        <taxon>Microbacteriaceae</taxon>
        <taxon>Subtercola</taxon>
    </lineage>
</organism>
<gene>
    <name evidence="2" type="ORF">JOE66_000849</name>
</gene>
<accession>A0ABS2L398</accession>